<protein>
    <recommendedName>
        <fullName evidence="3">HEPN domain-containing protein</fullName>
    </recommendedName>
</protein>
<gene>
    <name evidence="1" type="ORF">GCM10016272_02410</name>
</gene>
<sequence>MPVSIDDIYKQKSQIEANSFIPKEAYNRLLISRGYYASFSYACEIVDNKKNGINLIRKDKYKSYGSHECYYESLMQCNYDKLTEVGAKLKRYHHLRKIADYKLKKHVTDADLDRANQYLEECKELMDSFVQSKLNSSLTLNASTIATP</sequence>
<organism evidence="1 2">
    <name type="scientific">Psychrobacter glaciei</name>
    <dbReference type="NCBI Taxonomy" id="619771"/>
    <lineage>
        <taxon>Bacteria</taxon>
        <taxon>Pseudomonadati</taxon>
        <taxon>Pseudomonadota</taxon>
        <taxon>Gammaproteobacteria</taxon>
        <taxon>Moraxellales</taxon>
        <taxon>Moraxellaceae</taxon>
        <taxon>Psychrobacter</taxon>
    </lineage>
</organism>
<evidence type="ECO:0000313" key="1">
    <source>
        <dbReference type="EMBL" id="GHD25994.1"/>
    </source>
</evidence>
<evidence type="ECO:0008006" key="3">
    <source>
        <dbReference type="Google" id="ProtNLM"/>
    </source>
</evidence>
<proteinExistence type="predicted"/>
<reference evidence="2" key="1">
    <citation type="journal article" date="2019" name="Int. J. Syst. Evol. Microbiol.">
        <title>The Global Catalogue of Microorganisms (GCM) 10K type strain sequencing project: providing services to taxonomists for standard genome sequencing and annotation.</title>
        <authorList>
            <consortium name="The Broad Institute Genomics Platform"/>
            <consortium name="The Broad Institute Genome Sequencing Center for Infectious Disease"/>
            <person name="Wu L."/>
            <person name="Ma J."/>
        </authorList>
    </citation>
    <scope>NUCLEOTIDE SEQUENCE [LARGE SCALE GENOMIC DNA]</scope>
    <source>
        <strain evidence="2">KCTC 42280</strain>
    </source>
</reference>
<accession>A0ABQ3GND3</accession>
<dbReference type="EMBL" id="BMZR01000001">
    <property type="protein sequence ID" value="GHD25994.1"/>
    <property type="molecule type" value="Genomic_DNA"/>
</dbReference>
<evidence type="ECO:0000313" key="2">
    <source>
        <dbReference type="Proteomes" id="UP000610203"/>
    </source>
</evidence>
<dbReference type="Gene3D" id="1.20.120.330">
    <property type="entry name" value="Nucleotidyltransferases domain 2"/>
    <property type="match status" value="1"/>
</dbReference>
<dbReference type="RefSeq" id="WP_189580526.1">
    <property type="nucleotide sequence ID" value="NZ_BMZR01000001.1"/>
</dbReference>
<comment type="caution">
    <text evidence="1">The sequence shown here is derived from an EMBL/GenBank/DDBJ whole genome shotgun (WGS) entry which is preliminary data.</text>
</comment>
<name>A0ABQ3GND3_9GAMM</name>
<keyword evidence="2" id="KW-1185">Reference proteome</keyword>
<dbReference type="Proteomes" id="UP000610203">
    <property type="component" value="Unassembled WGS sequence"/>
</dbReference>